<dbReference type="InterPro" id="IPR001579">
    <property type="entry name" value="Glyco_hydro_18_chit_AS"/>
</dbReference>
<keyword evidence="4" id="KW-0119">Carbohydrate metabolism</keyword>
<protein>
    <recommendedName>
        <fullName evidence="2">chitinase</fullName>
        <ecNumber evidence="2">3.2.1.14</ecNumber>
    </recommendedName>
</protein>
<dbReference type="GO" id="GO:0006032">
    <property type="term" value="P:chitin catabolic process"/>
    <property type="evidence" value="ECO:0007669"/>
    <property type="project" value="UniProtKB-KW"/>
</dbReference>
<dbReference type="PANTHER" id="PTHR11177">
    <property type="entry name" value="CHITINASE"/>
    <property type="match status" value="1"/>
</dbReference>
<dbReference type="InterPro" id="IPR050314">
    <property type="entry name" value="Glycosyl_Hydrlase_18"/>
</dbReference>
<keyword evidence="4" id="KW-0146">Chitin degradation</keyword>
<dbReference type="InterPro" id="IPR001223">
    <property type="entry name" value="Glyco_hydro18_cat"/>
</dbReference>
<keyword evidence="8" id="KW-0732">Signal</keyword>
<comment type="caution">
    <text evidence="11">The sequence shown here is derived from an EMBL/GenBank/DDBJ whole genome shotgun (WGS) entry which is preliminary data.</text>
</comment>
<feature type="domain" description="GH18" evidence="10">
    <location>
        <begin position="152"/>
        <end position="560"/>
    </location>
</feature>
<dbReference type="Gene3D" id="3.10.50.10">
    <property type="match status" value="1"/>
</dbReference>
<dbReference type="GO" id="GO:0008061">
    <property type="term" value="F:chitin binding"/>
    <property type="evidence" value="ECO:0007669"/>
    <property type="project" value="InterPro"/>
</dbReference>
<evidence type="ECO:0000259" key="9">
    <source>
        <dbReference type="PROSITE" id="PS51173"/>
    </source>
</evidence>
<evidence type="ECO:0000256" key="8">
    <source>
        <dbReference type="SAM" id="SignalP"/>
    </source>
</evidence>
<organism evidence="11 12">
    <name type="scientific">Spinactinospora alkalitolerans</name>
    <dbReference type="NCBI Taxonomy" id="687207"/>
    <lineage>
        <taxon>Bacteria</taxon>
        <taxon>Bacillati</taxon>
        <taxon>Actinomycetota</taxon>
        <taxon>Actinomycetes</taxon>
        <taxon>Streptosporangiales</taxon>
        <taxon>Nocardiopsidaceae</taxon>
        <taxon>Spinactinospora</taxon>
    </lineage>
</organism>
<dbReference type="Gene3D" id="2.60.40.290">
    <property type="match status" value="1"/>
</dbReference>
<evidence type="ECO:0000256" key="1">
    <source>
        <dbReference type="ARBA" id="ARBA00000822"/>
    </source>
</evidence>
<dbReference type="InterPro" id="IPR029070">
    <property type="entry name" value="Chitinase_insertion_sf"/>
</dbReference>
<dbReference type="GO" id="GO:0008843">
    <property type="term" value="F:endochitinase activity"/>
    <property type="evidence" value="ECO:0007669"/>
    <property type="project" value="UniProtKB-EC"/>
</dbReference>
<dbReference type="SMART" id="SM00636">
    <property type="entry name" value="Glyco_18"/>
    <property type="match status" value="1"/>
</dbReference>
<evidence type="ECO:0000313" key="11">
    <source>
        <dbReference type="EMBL" id="NYE49431.1"/>
    </source>
</evidence>
<dbReference type="InterPro" id="IPR012291">
    <property type="entry name" value="CBM2_carb-bd_dom_sf"/>
</dbReference>
<dbReference type="EMBL" id="JACCCC010000001">
    <property type="protein sequence ID" value="NYE49431.1"/>
    <property type="molecule type" value="Genomic_DNA"/>
</dbReference>
<dbReference type="InterPro" id="IPR008965">
    <property type="entry name" value="CBM2/CBM3_carb-bd_dom_sf"/>
</dbReference>
<evidence type="ECO:0000256" key="6">
    <source>
        <dbReference type="RuleBase" id="RU000489"/>
    </source>
</evidence>
<keyword evidence="3 6" id="KW-0378">Hydrolase</keyword>
<dbReference type="InterPro" id="IPR017853">
    <property type="entry name" value="GH"/>
</dbReference>
<comment type="similarity">
    <text evidence="7">Belongs to the glycosyl hydrolase 18 family.</text>
</comment>
<dbReference type="SUPFAM" id="SSF51445">
    <property type="entry name" value="(Trans)glycosidases"/>
    <property type="match status" value="1"/>
</dbReference>
<sequence>MPIARPTRSPARFATAAAALVLIPLAPLAHAETAGADTGDGRVTVTQTENARWPSGYQAEITVTNDTGAPLEDWTIEFALPEGAKVHQMWNATLEPDSGGYTATPPRWGATVPAGESYTFGYNGVFSGGETGFTECTVNGDPCQGTPEEPEYRQVGYFTQWGAADRGYPVKDLVESGQAERLTNLNYAFANLDENGRCFMTDEDGQGDAHADYGRVYGAADSVDGVADDPDQPLRGTFNQLRELKEANPGLRVSIAIGGWAWSDHFSDAALPENREAAVESCIDLYLRGNLPELNGAGGDGAAAGLFDGIDLDWEWPGTPGEPGNVIRPEDKENFTALVREFRDQLDALEKEEGREFDLTAFVPADTGAIDAGYEVDELVEEFDFMNVQGYDFSGAWAPIAGHQSNVRVPEGDPAATPRSYETVVQAYLDRGAEPEDLVMGVPFYGRGWTGVEPGPQGNGLWGDAAGAAPGVWEAGFNDYKVLKEYVGRDGFELYRDEHAGTAWLYDGTEFWNFDDPTAIAQKAAWAREAGLAGVMTWSLDGDDEQGSLVRAFDEELNGRG</sequence>
<feature type="chain" id="PRO_5038450529" description="chitinase" evidence="8">
    <location>
        <begin position="32"/>
        <end position="561"/>
    </location>
</feature>
<dbReference type="Proteomes" id="UP000589036">
    <property type="component" value="Unassembled WGS sequence"/>
</dbReference>
<dbReference type="AlphaFoldDB" id="A0A852U018"/>
<dbReference type="CDD" id="cd06548">
    <property type="entry name" value="GH18_chitinase"/>
    <property type="match status" value="1"/>
</dbReference>
<dbReference type="PROSITE" id="PS01095">
    <property type="entry name" value="GH18_1"/>
    <property type="match status" value="1"/>
</dbReference>
<evidence type="ECO:0000259" key="10">
    <source>
        <dbReference type="PROSITE" id="PS51910"/>
    </source>
</evidence>
<gene>
    <name evidence="11" type="ORF">HDA32_004551</name>
</gene>
<name>A0A852U018_9ACTN</name>
<feature type="domain" description="CBM2" evidence="9">
    <location>
        <begin position="36"/>
        <end position="146"/>
    </location>
</feature>
<evidence type="ECO:0000256" key="2">
    <source>
        <dbReference type="ARBA" id="ARBA00012729"/>
    </source>
</evidence>
<evidence type="ECO:0000256" key="5">
    <source>
        <dbReference type="ARBA" id="ARBA00023295"/>
    </source>
</evidence>
<evidence type="ECO:0000256" key="7">
    <source>
        <dbReference type="RuleBase" id="RU004453"/>
    </source>
</evidence>
<accession>A0A852U018</accession>
<dbReference type="Pfam" id="PF00553">
    <property type="entry name" value="CBM_2"/>
    <property type="match status" value="1"/>
</dbReference>
<dbReference type="PROSITE" id="PS51173">
    <property type="entry name" value="CBM2"/>
    <property type="match status" value="1"/>
</dbReference>
<dbReference type="InterPro" id="IPR001919">
    <property type="entry name" value="CBD2"/>
</dbReference>
<dbReference type="PANTHER" id="PTHR11177:SF317">
    <property type="entry name" value="CHITINASE 12-RELATED"/>
    <property type="match status" value="1"/>
</dbReference>
<keyword evidence="4" id="KW-0624">Polysaccharide degradation</keyword>
<dbReference type="SUPFAM" id="SSF54556">
    <property type="entry name" value="Chitinase insertion domain"/>
    <property type="match status" value="1"/>
</dbReference>
<evidence type="ECO:0000313" key="12">
    <source>
        <dbReference type="Proteomes" id="UP000589036"/>
    </source>
</evidence>
<comment type="catalytic activity">
    <reaction evidence="1">
        <text>Random endo-hydrolysis of N-acetyl-beta-D-glucosaminide (1-&gt;4)-beta-linkages in chitin and chitodextrins.</text>
        <dbReference type="EC" id="3.2.1.14"/>
    </reaction>
</comment>
<dbReference type="GO" id="GO:0005975">
    <property type="term" value="P:carbohydrate metabolic process"/>
    <property type="evidence" value="ECO:0007669"/>
    <property type="project" value="InterPro"/>
</dbReference>
<dbReference type="EC" id="3.2.1.14" evidence="2"/>
<dbReference type="RefSeq" id="WP_179645097.1">
    <property type="nucleotide sequence ID" value="NZ_BAAAYY010000029.1"/>
</dbReference>
<dbReference type="SMART" id="SM00637">
    <property type="entry name" value="CBD_II"/>
    <property type="match status" value="1"/>
</dbReference>
<dbReference type="GO" id="GO:0030247">
    <property type="term" value="F:polysaccharide binding"/>
    <property type="evidence" value="ECO:0007669"/>
    <property type="project" value="UniProtKB-UniRule"/>
</dbReference>
<proteinExistence type="inferred from homology"/>
<evidence type="ECO:0000256" key="3">
    <source>
        <dbReference type="ARBA" id="ARBA00022801"/>
    </source>
</evidence>
<dbReference type="Gene3D" id="3.20.20.80">
    <property type="entry name" value="Glycosidases"/>
    <property type="match status" value="1"/>
</dbReference>
<dbReference type="PROSITE" id="PS51910">
    <property type="entry name" value="GH18_2"/>
    <property type="match status" value="1"/>
</dbReference>
<feature type="signal peptide" evidence="8">
    <location>
        <begin position="1"/>
        <end position="31"/>
    </location>
</feature>
<dbReference type="SUPFAM" id="SSF49384">
    <property type="entry name" value="Carbohydrate-binding domain"/>
    <property type="match status" value="1"/>
</dbReference>
<reference evidence="11 12" key="1">
    <citation type="submission" date="2020-07" db="EMBL/GenBank/DDBJ databases">
        <title>Sequencing the genomes of 1000 actinobacteria strains.</title>
        <authorList>
            <person name="Klenk H.-P."/>
        </authorList>
    </citation>
    <scope>NUCLEOTIDE SEQUENCE [LARGE SCALE GENOMIC DNA]</scope>
    <source>
        <strain evidence="11 12">CXB654</strain>
    </source>
</reference>
<dbReference type="InterPro" id="IPR011583">
    <property type="entry name" value="Chitinase_II/V-like_cat"/>
</dbReference>
<dbReference type="Pfam" id="PF00704">
    <property type="entry name" value="Glyco_hydro_18"/>
    <property type="match status" value="1"/>
</dbReference>
<keyword evidence="5 6" id="KW-0326">Glycosidase</keyword>
<keyword evidence="12" id="KW-1185">Reference proteome</keyword>
<evidence type="ECO:0000256" key="4">
    <source>
        <dbReference type="ARBA" id="ARBA00023024"/>
    </source>
</evidence>